<evidence type="ECO:0000313" key="2">
    <source>
        <dbReference type="EMBL" id="KAJ5198184.1"/>
    </source>
</evidence>
<dbReference type="AlphaFoldDB" id="A0A9W9JKX0"/>
<dbReference type="GeneID" id="83181664"/>
<feature type="region of interest" description="Disordered" evidence="1">
    <location>
        <begin position="1"/>
        <end position="45"/>
    </location>
</feature>
<comment type="caution">
    <text evidence="2">The sequence shown here is derived from an EMBL/GenBank/DDBJ whole genome shotgun (WGS) entry which is preliminary data.</text>
</comment>
<keyword evidence="3" id="KW-1185">Reference proteome</keyword>
<proteinExistence type="predicted"/>
<reference evidence="2" key="2">
    <citation type="journal article" date="2023" name="IMA Fungus">
        <title>Comparative genomic study of the Penicillium genus elucidates a diverse pangenome and 15 lateral gene transfer events.</title>
        <authorList>
            <person name="Petersen C."/>
            <person name="Sorensen T."/>
            <person name="Nielsen M.R."/>
            <person name="Sondergaard T.E."/>
            <person name="Sorensen J.L."/>
            <person name="Fitzpatrick D.A."/>
            <person name="Frisvad J.C."/>
            <person name="Nielsen K.L."/>
        </authorList>
    </citation>
    <scope>NUCLEOTIDE SEQUENCE</scope>
    <source>
        <strain evidence="2">IBT 15544</strain>
    </source>
</reference>
<dbReference type="Proteomes" id="UP001150904">
    <property type="component" value="Unassembled WGS sequence"/>
</dbReference>
<evidence type="ECO:0000313" key="3">
    <source>
        <dbReference type="Proteomes" id="UP001150904"/>
    </source>
</evidence>
<evidence type="ECO:0000256" key="1">
    <source>
        <dbReference type="SAM" id="MobiDB-lite"/>
    </source>
</evidence>
<sequence length="67" mass="7237">MTFPSACRDEVAARTTSPAPSKGGRMPFPTNKSTSRFVPQRTKAQAERTIPVLPVVVLMLDGTAYEA</sequence>
<protein>
    <submittedName>
        <fullName evidence="2">Uncharacterized protein</fullName>
    </submittedName>
</protein>
<organism evidence="2 3">
    <name type="scientific">Penicillium cinerascens</name>
    <dbReference type="NCBI Taxonomy" id="70096"/>
    <lineage>
        <taxon>Eukaryota</taxon>
        <taxon>Fungi</taxon>
        <taxon>Dikarya</taxon>
        <taxon>Ascomycota</taxon>
        <taxon>Pezizomycotina</taxon>
        <taxon>Eurotiomycetes</taxon>
        <taxon>Eurotiomycetidae</taxon>
        <taxon>Eurotiales</taxon>
        <taxon>Aspergillaceae</taxon>
        <taxon>Penicillium</taxon>
    </lineage>
</organism>
<accession>A0A9W9JKX0</accession>
<dbReference type="EMBL" id="JAPQKR010000014">
    <property type="protein sequence ID" value="KAJ5198184.1"/>
    <property type="molecule type" value="Genomic_DNA"/>
</dbReference>
<reference evidence="2" key="1">
    <citation type="submission" date="2022-12" db="EMBL/GenBank/DDBJ databases">
        <authorList>
            <person name="Petersen C."/>
        </authorList>
    </citation>
    <scope>NUCLEOTIDE SEQUENCE</scope>
    <source>
        <strain evidence="2">IBT 15544</strain>
    </source>
</reference>
<dbReference type="RefSeq" id="XP_058306612.1">
    <property type="nucleotide sequence ID" value="XM_058454363.1"/>
</dbReference>
<name>A0A9W9JKX0_9EURO</name>
<gene>
    <name evidence="2" type="ORF">N7498_007301</name>
</gene>